<dbReference type="Gene3D" id="3.40.630.10">
    <property type="entry name" value="Zn peptidases"/>
    <property type="match status" value="1"/>
</dbReference>
<dbReference type="PANTHER" id="PTHR43270">
    <property type="entry name" value="BETA-ALA-HIS DIPEPTIDASE"/>
    <property type="match status" value="1"/>
</dbReference>
<dbReference type="Pfam" id="PF01546">
    <property type="entry name" value="Peptidase_M20"/>
    <property type="match status" value="1"/>
</dbReference>
<comment type="similarity">
    <text evidence="1">Belongs to the peptidase M20A family.</text>
</comment>
<keyword evidence="6" id="KW-1185">Reference proteome</keyword>
<evidence type="ECO:0008006" key="7">
    <source>
        <dbReference type="Google" id="ProtNLM"/>
    </source>
</evidence>
<dbReference type="SUPFAM" id="SSF53187">
    <property type="entry name" value="Zn-dependent exopeptidases"/>
    <property type="match status" value="1"/>
</dbReference>
<comment type="caution">
    <text evidence="5">The sequence shown here is derived from an EMBL/GenBank/DDBJ whole genome shotgun (WGS) entry which is preliminary data.</text>
</comment>
<dbReference type="EMBL" id="JABBWE010000020">
    <property type="protein sequence ID" value="KAG1795949.1"/>
    <property type="molecule type" value="Genomic_DNA"/>
</dbReference>
<gene>
    <name evidence="5" type="ORF">HD556DRAFT_1361808</name>
</gene>
<evidence type="ECO:0000256" key="2">
    <source>
        <dbReference type="ARBA" id="ARBA00022670"/>
    </source>
</evidence>
<keyword evidence="2" id="KW-0645">Protease</keyword>
<dbReference type="OrthoDB" id="2920329at2759"/>
<dbReference type="InterPro" id="IPR002933">
    <property type="entry name" value="Peptidase_M20"/>
</dbReference>
<evidence type="ECO:0000313" key="6">
    <source>
        <dbReference type="Proteomes" id="UP000719766"/>
    </source>
</evidence>
<dbReference type="Proteomes" id="UP000719766">
    <property type="component" value="Unassembled WGS sequence"/>
</dbReference>
<dbReference type="AlphaFoldDB" id="A0A9P7AVB4"/>
<dbReference type="GO" id="GO:0008233">
    <property type="term" value="F:peptidase activity"/>
    <property type="evidence" value="ECO:0007669"/>
    <property type="project" value="UniProtKB-KW"/>
</dbReference>
<dbReference type="RefSeq" id="XP_041161602.1">
    <property type="nucleotide sequence ID" value="XM_041302652.1"/>
</dbReference>
<keyword evidence="4" id="KW-0378">Hydrolase</keyword>
<dbReference type="Gene3D" id="3.30.70.360">
    <property type="match status" value="1"/>
</dbReference>
<dbReference type="GO" id="GO:0006508">
    <property type="term" value="P:proteolysis"/>
    <property type="evidence" value="ECO:0007669"/>
    <property type="project" value="UniProtKB-KW"/>
</dbReference>
<proteinExistence type="inferred from homology"/>
<sequence>MGNWLNGELNELGIETMLVDLGTHEMQGQTLQLAAAIIGRLGSDPAKKTVLMYGHYDVQPALKTDDWKMDPFTLVVDEDSGRLIGCGSTAGLNVLEAHKNLGIAMPANLRFCFEGMEENGSERLDEEEVKNGKDRWFDGVDCIIKITGPGQDLHSGLFGRTVHEPMTDLIKLVSKLVDHNGDILIPGIDDMVPPHDEEELCVLRLFIEI</sequence>
<accession>A0A9P7AVB4</accession>
<dbReference type="InterPro" id="IPR051458">
    <property type="entry name" value="Cyt/Met_Dipeptidase"/>
</dbReference>
<dbReference type="GeneID" id="64596416"/>
<keyword evidence="3" id="KW-0479">Metal-binding</keyword>
<protein>
    <recommendedName>
        <fullName evidence="7">Peptidase M20 dimerisation domain-containing protein</fullName>
    </recommendedName>
</protein>
<evidence type="ECO:0000256" key="1">
    <source>
        <dbReference type="ARBA" id="ARBA00006247"/>
    </source>
</evidence>
<dbReference type="GO" id="GO:0046872">
    <property type="term" value="F:metal ion binding"/>
    <property type="evidence" value="ECO:0007669"/>
    <property type="project" value="UniProtKB-KW"/>
</dbReference>
<evidence type="ECO:0000256" key="4">
    <source>
        <dbReference type="ARBA" id="ARBA00022801"/>
    </source>
</evidence>
<evidence type="ECO:0000256" key="3">
    <source>
        <dbReference type="ARBA" id="ARBA00022723"/>
    </source>
</evidence>
<dbReference type="PANTHER" id="PTHR43270:SF4">
    <property type="entry name" value="CARNOSINE DIPEPTIDASE 2, ISOFORM A"/>
    <property type="match status" value="1"/>
</dbReference>
<name>A0A9P7AVB4_9AGAM</name>
<organism evidence="5 6">
    <name type="scientific">Suillus plorans</name>
    <dbReference type="NCBI Taxonomy" id="116603"/>
    <lineage>
        <taxon>Eukaryota</taxon>
        <taxon>Fungi</taxon>
        <taxon>Dikarya</taxon>
        <taxon>Basidiomycota</taxon>
        <taxon>Agaricomycotina</taxon>
        <taxon>Agaricomycetes</taxon>
        <taxon>Agaricomycetidae</taxon>
        <taxon>Boletales</taxon>
        <taxon>Suillineae</taxon>
        <taxon>Suillaceae</taxon>
        <taxon>Suillus</taxon>
    </lineage>
</organism>
<evidence type="ECO:0000313" key="5">
    <source>
        <dbReference type="EMBL" id="KAG1795949.1"/>
    </source>
</evidence>
<reference evidence="5" key="1">
    <citation type="journal article" date="2020" name="New Phytol.">
        <title>Comparative genomics reveals dynamic genome evolution in host specialist ectomycorrhizal fungi.</title>
        <authorList>
            <person name="Lofgren L.A."/>
            <person name="Nguyen N.H."/>
            <person name="Vilgalys R."/>
            <person name="Ruytinx J."/>
            <person name="Liao H.L."/>
            <person name="Branco S."/>
            <person name="Kuo A."/>
            <person name="LaButti K."/>
            <person name="Lipzen A."/>
            <person name="Andreopoulos W."/>
            <person name="Pangilinan J."/>
            <person name="Riley R."/>
            <person name="Hundley H."/>
            <person name="Na H."/>
            <person name="Barry K."/>
            <person name="Grigoriev I.V."/>
            <person name="Stajich J.E."/>
            <person name="Kennedy P.G."/>
        </authorList>
    </citation>
    <scope>NUCLEOTIDE SEQUENCE</scope>
    <source>
        <strain evidence="5">S12</strain>
    </source>
</reference>